<dbReference type="AlphaFoldDB" id="A0A8H5BTW3"/>
<protein>
    <recommendedName>
        <fullName evidence="3">F-box domain-containing protein</fullName>
    </recommendedName>
</protein>
<dbReference type="OrthoDB" id="2447803at2759"/>
<evidence type="ECO:0000313" key="2">
    <source>
        <dbReference type="Proteomes" id="UP000567179"/>
    </source>
</evidence>
<organism evidence="1 2">
    <name type="scientific">Psilocybe cf. subviscida</name>
    <dbReference type="NCBI Taxonomy" id="2480587"/>
    <lineage>
        <taxon>Eukaryota</taxon>
        <taxon>Fungi</taxon>
        <taxon>Dikarya</taxon>
        <taxon>Basidiomycota</taxon>
        <taxon>Agaricomycotina</taxon>
        <taxon>Agaricomycetes</taxon>
        <taxon>Agaricomycetidae</taxon>
        <taxon>Agaricales</taxon>
        <taxon>Agaricineae</taxon>
        <taxon>Strophariaceae</taxon>
        <taxon>Psilocybe</taxon>
    </lineage>
</organism>
<evidence type="ECO:0000313" key="1">
    <source>
        <dbReference type="EMBL" id="KAF5328448.1"/>
    </source>
</evidence>
<sequence length="518" mass="57821">MMSSSATGTNTLILSQQVLTLPELIATIFSFMERKHNFQNALVCRIWSACALGEVWCDVDDFHALLGLLAPLILEDYPNQKSKYIFSRKPTTAGWQNFDKYSAFVRVLSYKEVTGKHPLSPHIFADISQTRPRNIILPRLRQLVWDPPDIQATLGPRMRPVFVLLFLHSEVTSVSITFPDVPTAEPQGSTLLQIAARAPNLDNLTLNTAISPAWVEIQLCTVISKLPSLKVINLPRGFFTTRIFNTCSRLPDLHTMDFGFKILTTTRGLDQRPLIPDVFPNGFPVLQRFELSAGFPDITSAMNALPAPQMLRYLYLESGHVAAEDIGQLIDHVSSSSKELRMFIFSAVLPFGERDINNIPPPVTLRMLKPLTSLPKLIMLSLDHATPFALSLDDIDSLLSGLPYIVYMTLNTLPKHYEQSQMSLDLLVIAGRRCRWLKKLGVFIDVTLPVAALSLKALPKYPVLPYLRNLSVGLSVITKETTRSTALLLSMVIPVTCSIEFGGRWASPKSQLRSKSIP</sequence>
<reference evidence="1 2" key="1">
    <citation type="journal article" date="2020" name="ISME J.">
        <title>Uncovering the hidden diversity of litter-decomposition mechanisms in mushroom-forming fungi.</title>
        <authorList>
            <person name="Floudas D."/>
            <person name="Bentzer J."/>
            <person name="Ahren D."/>
            <person name="Johansson T."/>
            <person name="Persson P."/>
            <person name="Tunlid A."/>
        </authorList>
    </citation>
    <scope>NUCLEOTIDE SEQUENCE [LARGE SCALE GENOMIC DNA]</scope>
    <source>
        <strain evidence="1 2">CBS 101986</strain>
    </source>
</reference>
<accession>A0A8H5BTW3</accession>
<dbReference type="InterPro" id="IPR032675">
    <property type="entry name" value="LRR_dom_sf"/>
</dbReference>
<name>A0A8H5BTW3_9AGAR</name>
<keyword evidence="2" id="KW-1185">Reference proteome</keyword>
<dbReference type="EMBL" id="JAACJJ010000004">
    <property type="protein sequence ID" value="KAF5328448.1"/>
    <property type="molecule type" value="Genomic_DNA"/>
</dbReference>
<dbReference type="Proteomes" id="UP000567179">
    <property type="component" value="Unassembled WGS sequence"/>
</dbReference>
<dbReference type="SUPFAM" id="SSF52047">
    <property type="entry name" value="RNI-like"/>
    <property type="match status" value="1"/>
</dbReference>
<gene>
    <name evidence="1" type="ORF">D9619_013309</name>
</gene>
<evidence type="ECO:0008006" key="3">
    <source>
        <dbReference type="Google" id="ProtNLM"/>
    </source>
</evidence>
<dbReference type="Gene3D" id="3.80.10.10">
    <property type="entry name" value="Ribonuclease Inhibitor"/>
    <property type="match status" value="1"/>
</dbReference>
<proteinExistence type="predicted"/>
<comment type="caution">
    <text evidence="1">The sequence shown here is derived from an EMBL/GenBank/DDBJ whole genome shotgun (WGS) entry which is preliminary data.</text>
</comment>